<feature type="transmembrane region" description="Helical" evidence="2">
    <location>
        <begin position="7"/>
        <end position="28"/>
    </location>
</feature>
<feature type="domain" description="CAAX prenyl protease 2/Lysostaphin resistance protein A-like" evidence="3">
    <location>
        <begin position="113"/>
        <end position="213"/>
    </location>
</feature>
<protein>
    <submittedName>
        <fullName evidence="4">CAAX amino terminal protease family</fullName>
    </submittedName>
</protein>
<accession>A0A139NG94</accession>
<reference evidence="4 5" key="1">
    <citation type="submission" date="2016-01" db="EMBL/GenBank/DDBJ databases">
        <title>Highly variable Streptococcus oralis are common among viridans streptococci isolated from primates.</title>
        <authorList>
            <person name="Denapaite D."/>
            <person name="Rieger M."/>
            <person name="Koendgen S."/>
            <person name="Brueckner R."/>
            <person name="Ochigava I."/>
            <person name="Kappeler P."/>
            <person name="Maetz-Rensing K."/>
            <person name="Leendertz F."/>
            <person name="Hakenbeck R."/>
        </authorList>
    </citation>
    <scope>NUCLEOTIDE SEQUENCE [LARGE SCALE GENOMIC DNA]</scope>
    <source>
        <strain evidence="4 5">DD07</strain>
    </source>
</reference>
<dbReference type="GO" id="GO:0080120">
    <property type="term" value="P:CAAX-box protein maturation"/>
    <property type="evidence" value="ECO:0007669"/>
    <property type="project" value="UniProtKB-ARBA"/>
</dbReference>
<evidence type="ECO:0000313" key="5">
    <source>
        <dbReference type="Proteomes" id="UP000070096"/>
    </source>
</evidence>
<dbReference type="EMBL" id="LQRC01000012">
    <property type="protein sequence ID" value="KXT74902.1"/>
    <property type="molecule type" value="Genomic_DNA"/>
</dbReference>
<dbReference type="GO" id="GO:0004175">
    <property type="term" value="F:endopeptidase activity"/>
    <property type="evidence" value="ECO:0007669"/>
    <property type="project" value="UniProtKB-ARBA"/>
</dbReference>
<feature type="transmembrane region" description="Helical" evidence="2">
    <location>
        <begin position="173"/>
        <end position="193"/>
    </location>
</feature>
<name>A0A139NG94_STRGN</name>
<gene>
    <name evidence="4" type="ORF">SGODD07_00083</name>
</gene>
<keyword evidence="2" id="KW-1133">Transmembrane helix</keyword>
<dbReference type="InterPro" id="IPR003675">
    <property type="entry name" value="Rce1/LyrA-like_dom"/>
</dbReference>
<feature type="transmembrane region" description="Helical" evidence="2">
    <location>
        <begin position="40"/>
        <end position="64"/>
    </location>
</feature>
<comment type="caution">
    <text evidence="4">The sequence shown here is derived from an EMBL/GenBank/DDBJ whole genome shotgun (WGS) entry which is preliminary data.</text>
</comment>
<comment type="similarity">
    <text evidence="1">Belongs to the UPF0177 family.</text>
</comment>
<dbReference type="AlphaFoldDB" id="A0A139NG94"/>
<feature type="transmembrane region" description="Helical" evidence="2">
    <location>
        <begin position="146"/>
        <end position="167"/>
    </location>
</feature>
<organism evidence="4 5">
    <name type="scientific">Streptococcus gordonii</name>
    <dbReference type="NCBI Taxonomy" id="1302"/>
    <lineage>
        <taxon>Bacteria</taxon>
        <taxon>Bacillati</taxon>
        <taxon>Bacillota</taxon>
        <taxon>Bacilli</taxon>
        <taxon>Lactobacillales</taxon>
        <taxon>Streptococcaceae</taxon>
        <taxon>Streptococcus</taxon>
    </lineage>
</organism>
<keyword evidence="4" id="KW-0645">Protease</keyword>
<dbReference type="PATRIC" id="fig|1302.21.peg.91"/>
<evidence type="ECO:0000256" key="2">
    <source>
        <dbReference type="SAM" id="Phobius"/>
    </source>
</evidence>
<keyword evidence="2" id="KW-0812">Transmembrane</keyword>
<keyword evidence="2" id="KW-0472">Membrane</keyword>
<proteinExistence type="inferred from homology"/>
<keyword evidence="4" id="KW-0378">Hydrolase</keyword>
<dbReference type="GO" id="GO:0006508">
    <property type="term" value="P:proteolysis"/>
    <property type="evidence" value="ECO:0007669"/>
    <property type="project" value="UniProtKB-KW"/>
</dbReference>
<evidence type="ECO:0000256" key="1">
    <source>
        <dbReference type="ARBA" id="ARBA00009067"/>
    </source>
</evidence>
<dbReference type="Pfam" id="PF02517">
    <property type="entry name" value="Rce1-like"/>
    <property type="match status" value="1"/>
</dbReference>
<sequence>MGRKKAIFLYLLGTLGQIWLISIIVFVLRHLGMVIDYTTPMGIVVIGIGGVSSALWGAIIAVRYKKYSTKKILKDFFAIKQNRGSYLFVIVFLFLDFCYVAFDGELAFNTWYIPIILFLKAILFGGIEEVGWRYVFQPIMMERHSYISSTLFTFVPWGIWHFSYFYIEGTLPQVQAFGFLLGLLTNCFILSALFIKTNSLWICVMTHSVINVFSQLAVGGNQNISYACKIIIIVTATVLSIREQNKND</sequence>
<evidence type="ECO:0000313" key="4">
    <source>
        <dbReference type="EMBL" id="KXT74902.1"/>
    </source>
</evidence>
<feature type="transmembrane region" description="Helical" evidence="2">
    <location>
        <begin position="85"/>
        <end position="102"/>
    </location>
</feature>
<evidence type="ECO:0000259" key="3">
    <source>
        <dbReference type="Pfam" id="PF02517"/>
    </source>
</evidence>
<dbReference type="Proteomes" id="UP000070096">
    <property type="component" value="Unassembled WGS sequence"/>
</dbReference>
<feature type="transmembrane region" description="Helical" evidence="2">
    <location>
        <begin position="108"/>
        <end position="125"/>
    </location>
</feature>